<keyword evidence="3" id="KW-1185">Reference proteome</keyword>
<dbReference type="AlphaFoldDB" id="A0A2J6QDM8"/>
<proteinExistence type="predicted"/>
<sequence>MDKSERDIAREYERQTEKLELLAKELQIQRDEKTIKAKRGEMNVLQDNLKTITDDINALEKTGDQIGKVSWRWRSCLNLRRTAQQTLELRGVNSKSKMQLTAKFDVEKKTSIALRTIQELEISLSAARTTFERAKNAYQVNRVELSSIVNQLALSKEETRATKKELNTLKELFDNCKEQMNQANILKRVEIKLQAANQQLDEQSKEFKNLRTDLLVAYQYIAEMLFEDGIRGDPVWPSMSSPSTSISKPLEGITDFEFITEFLAQLTLHVWERRNMISKNFKG</sequence>
<protein>
    <submittedName>
        <fullName evidence="2">Uncharacterized protein</fullName>
    </submittedName>
</protein>
<feature type="coiled-coil region" evidence="1">
    <location>
        <begin position="5"/>
        <end position="62"/>
    </location>
</feature>
<name>A0A2J6QDM8_9HELO</name>
<keyword evidence="1" id="KW-0175">Coiled coil</keyword>
<dbReference type="Proteomes" id="UP000235672">
    <property type="component" value="Unassembled WGS sequence"/>
</dbReference>
<evidence type="ECO:0000313" key="3">
    <source>
        <dbReference type="Proteomes" id="UP000235672"/>
    </source>
</evidence>
<evidence type="ECO:0000256" key="1">
    <source>
        <dbReference type="SAM" id="Coils"/>
    </source>
</evidence>
<accession>A0A2J6QDM8</accession>
<organism evidence="2 3">
    <name type="scientific">Hyaloscypha hepaticicola</name>
    <dbReference type="NCBI Taxonomy" id="2082293"/>
    <lineage>
        <taxon>Eukaryota</taxon>
        <taxon>Fungi</taxon>
        <taxon>Dikarya</taxon>
        <taxon>Ascomycota</taxon>
        <taxon>Pezizomycotina</taxon>
        <taxon>Leotiomycetes</taxon>
        <taxon>Helotiales</taxon>
        <taxon>Hyaloscyphaceae</taxon>
        <taxon>Hyaloscypha</taxon>
    </lineage>
</organism>
<gene>
    <name evidence="2" type="ORF">NA56DRAFT_700859</name>
</gene>
<feature type="coiled-coil region" evidence="1">
    <location>
        <begin position="166"/>
        <end position="213"/>
    </location>
</feature>
<evidence type="ECO:0000313" key="2">
    <source>
        <dbReference type="EMBL" id="PMD24372.1"/>
    </source>
</evidence>
<dbReference type="EMBL" id="KZ613473">
    <property type="protein sequence ID" value="PMD24372.1"/>
    <property type="molecule type" value="Genomic_DNA"/>
</dbReference>
<reference evidence="2 3" key="1">
    <citation type="submission" date="2016-05" db="EMBL/GenBank/DDBJ databases">
        <title>A degradative enzymes factory behind the ericoid mycorrhizal symbiosis.</title>
        <authorList>
            <consortium name="DOE Joint Genome Institute"/>
            <person name="Martino E."/>
            <person name="Morin E."/>
            <person name="Grelet G."/>
            <person name="Kuo A."/>
            <person name="Kohler A."/>
            <person name="Daghino S."/>
            <person name="Barry K."/>
            <person name="Choi C."/>
            <person name="Cichocki N."/>
            <person name="Clum A."/>
            <person name="Copeland A."/>
            <person name="Hainaut M."/>
            <person name="Haridas S."/>
            <person name="Labutti K."/>
            <person name="Lindquist E."/>
            <person name="Lipzen A."/>
            <person name="Khouja H.-R."/>
            <person name="Murat C."/>
            <person name="Ohm R."/>
            <person name="Olson A."/>
            <person name="Spatafora J."/>
            <person name="Veneault-Fourrey C."/>
            <person name="Henrissat B."/>
            <person name="Grigoriev I."/>
            <person name="Martin F."/>
            <person name="Perotto S."/>
        </authorList>
    </citation>
    <scope>NUCLEOTIDE SEQUENCE [LARGE SCALE GENOMIC DNA]</scope>
    <source>
        <strain evidence="2 3">UAMH 7357</strain>
    </source>
</reference>